<proteinExistence type="predicted"/>
<dbReference type="AlphaFoldDB" id="A0A5A7R026"/>
<gene>
    <name evidence="1" type="ORF">STAS_27360</name>
</gene>
<name>A0A5A7R026_STRAF</name>
<dbReference type="GO" id="GO:0016787">
    <property type="term" value="F:hydrolase activity"/>
    <property type="evidence" value="ECO:0007669"/>
    <property type="project" value="UniProtKB-KW"/>
</dbReference>
<accession>A0A5A7R026</accession>
<keyword evidence="2" id="KW-1185">Reference proteome</keyword>
<organism evidence="1 2">
    <name type="scientific">Striga asiatica</name>
    <name type="common">Asiatic witchweed</name>
    <name type="synonym">Buchnera asiatica</name>
    <dbReference type="NCBI Taxonomy" id="4170"/>
    <lineage>
        <taxon>Eukaryota</taxon>
        <taxon>Viridiplantae</taxon>
        <taxon>Streptophyta</taxon>
        <taxon>Embryophyta</taxon>
        <taxon>Tracheophyta</taxon>
        <taxon>Spermatophyta</taxon>
        <taxon>Magnoliopsida</taxon>
        <taxon>eudicotyledons</taxon>
        <taxon>Gunneridae</taxon>
        <taxon>Pentapetalae</taxon>
        <taxon>asterids</taxon>
        <taxon>lamiids</taxon>
        <taxon>Lamiales</taxon>
        <taxon>Orobanchaceae</taxon>
        <taxon>Buchnereae</taxon>
        <taxon>Striga</taxon>
    </lineage>
</organism>
<keyword evidence="1" id="KW-0378">Hydrolase</keyword>
<dbReference type="Proteomes" id="UP000325081">
    <property type="component" value="Unassembled WGS sequence"/>
</dbReference>
<dbReference type="OrthoDB" id="678303at2759"/>
<evidence type="ECO:0000313" key="1">
    <source>
        <dbReference type="EMBL" id="GER50077.1"/>
    </source>
</evidence>
<protein>
    <submittedName>
        <fullName evidence="1">Nudix hydrolase homolog 11</fullName>
    </submittedName>
</protein>
<dbReference type="EMBL" id="BKCP01009070">
    <property type="protein sequence ID" value="GER50077.1"/>
    <property type="molecule type" value="Genomic_DNA"/>
</dbReference>
<sequence>MWMIRMNGVEKIREGKRVISYENDSDINLFERNFHHLDVAAILQIPLNNLDCADEPTWHWEKNGLFSVKSAKMIISRNHKSRQDIPEEIEVVVRRSWRGGSGAAAVALGGGGSAAFGI</sequence>
<evidence type="ECO:0000313" key="2">
    <source>
        <dbReference type="Proteomes" id="UP000325081"/>
    </source>
</evidence>
<comment type="caution">
    <text evidence="1">The sequence shown here is derived from an EMBL/GenBank/DDBJ whole genome shotgun (WGS) entry which is preliminary data.</text>
</comment>
<reference evidence="2" key="1">
    <citation type="journal article" date="2019" name="Curr. Biol.">
        <title>Genome Sequence of Striga asiatica Provides Insight into the Evolution of Plant Parasitism.</title>
        <authorList>
            <person name="Yoshida S."/>
            <person name="Kim S."/>
            <person name="Wafula E.K."/>
            <person name="Tanskanen J."/>
            <person name="Kim Y.M."/>
            <person name="Honaas L."/>
            <person name="Yang Z."/>
            <person name="Spallek T."/>
            <person name="Conn C.E."/>
            <person name="Ichihashi Y."/>
            <person name="Cheong K."/>
            <person name="Cui S."/>
            <person name="Der J.P."/>
            <person name="Gundlach H."/>
            <person name="Jiao Y."/>
            <person name="Hori C."/>
            <person name="Ishida J.K."/>
            <person name="Kasahara H."/>
            <person name="Kiba T."/>
            <person name="Kim M.S."/>
            <person name="Koo N."/>
            <person name="Laohavisit A."/>
            <person name="Lee Y.H."/>
            <person name="Lumba S."/>
            <person name="McCourt P."/>
            <person name="Mortimer J.C."/>
            <person name="Mutuku J.M."/>
            <person name="Nomura T."/>
            <person name="Sasaki-Sekimoto Y."/>
            <person name="Seto Y."/>
            <person name="Wang Y."/>
            <person name="Wakatake T."/>
            <person name="Sakakibara H."/>
            <person name="Demura T."/>
            <person name="Yamaguchi S."/>
            <person name="Yoneyama K."/>
            <person name="Manabe R.I."/>
            <person name="Nelson D.C."/>
            <person name="Schulman A.H."/>
            <person name="Timko M.P."/>
            <person name="dePamphilis C.W."/>
            <person name="Choi D."/>
            <person name="Shirasu K."/>
        </authorList>
    </citation>
    <scope>NUCLEOTIDE SEQUENCE [LARGE SCALE GENOMIC DNA]</scope>
    <source>
        <strain evidence="2">cv. UVA1</strain>
    </source>
</reference>